<reference evidence="1" key="1">
    <citation type="journal article" date="2014" name="Int. J. Syst. Evol. Microbiol.">
        <title>Complete genome sequence of Corynebacterium casei LMG S-19264T (=DSM 44701T), isolated from a smear-ripened cheese.</title>
        <authorList>
            <consortium name="US DOE Joint Genome Institute (JGI-PGF)"/>
            <person name="Walter F."/>
            <person name="Albersmeier A."/>
            <person name="Kalinowski J."/>
            <person name="Ruckert C."/>
        </authorList>
    </citation>
    <scope>NUCLEOTIDE SEQUENCE</scope>
    <source>
        <strain evidence="1">KCTC 42590</strain>
    </source>
</reference>
<keyword evidence="2" id="KW-1185">Reference proteome</keyword>
<accession>A0A919E6N3</accession>
<sequence length="108" mass="11794">MKAFVWGCVAILALLVGHAYPSQDQLWLVKFPNNHNTPDKIGSVFLHDAQLVDVLSDTTYIIRPGPRSSVADYYKAGALLVVNQVSAAGCAGRERQKAAFRSDKYGQS</sequence>
<evidence type="ECO:0000313" key="1">
    <source>
        <dbReference type="EMBL" id="GHF19382.1"/>
    </source>
</evidence>
<dbReference type="Proteomes" id="UP000630923">
    <property type="component" value="Unassembled WGS sequence"/>
</dbReference>
<gene>
    <name evidence="1" type="ORF">GCM10017044_12480</name>
</gene>
<dbReference type="EMBL" id="BNCI01000001">
    <property type="protein sequence ID" value="GHF19382.1"/>
    <property type="molecule type" value="Genomic_DNA"/>
</dbReference>
<reference evidence="1" key="2">
    <citation type="submission" date="2020-09" db="EMBL/GenBank/DDBJ databases">
        <authorList>
            <person name="Sun Q."/>
            <person name="Kim S."/>
        </authorList>
    </citation>
    <scope>NUCLEOTIDE SEQUENCE</scope>
    <source>
        <strain evidence="1">KCTC 42590</strain>
    </source>
</reference>
<organism evidence="1 2">
    <name type="scientific">Kordiimonas sediminis</name>
    <dbReference type="NCBI Taxonomy" id="1735581"/>
    <lineage>
        <taxon>Bacteria</taxon>
        <taxon>Pseudomonadati</taxon>
        <taxon>Pseudomonadota</taxon>
        <taxon>Alphaproteobacteria</taxon>
        <taxon>Kordiimonadales</taxon>
        <taxon>Kordiimonadaceae</taxon>
        <taxon>Kordiimonas</taxon>
    </lineage>
</organism>
<evidence type="ECO:0000313" key="2">
    <source>
        <dbReference type="Proteomes" id="UP000630923"/>
    </source>
</evidence>
<name>A0A919E6N3_9PROT</name>
<proteinExistence type="predicted"/>
<protein>
    <submittedName>
        <fullName evidence="1">Uncharacterized protein</fullName>
    </submittedName>
</protein>
<dbReference type="AlphaFoldDB" id="A0A919E6N3"/>
<comment type="caution">
    <text evidence="1">The sequence shown here is derived from an EMBL/GenBank/DDBJ whole genome shotgun (WGS) entry which is preliminary data.</text>
</comment>